<protein>
    <submittedName>
        <fullName evidence="2">Uncharacterized protein</fullName>
    </submittedName>
</protein>
<keyword evidence="3" id="KW-1185">Reference proteome</keyword>
<evidence type="ECO:0000313" key="2">
    <source>
        <dbReference type="EMBL" id="MBA8888457.1"/>
    </source>
</evidence>
<organism evidence="2 3">
    <name type="scientific">Dokdonella fugitiva</name>
    <dbReference type="NCBI Taxonomy" id="328517"/>
    <lineage>
        <taxon>Bacteria</taxon>
        <taxon>Pseudomonadati</taxon>
        <taxon>Pseudomonadota</taxon>
        <taxon>Gammaproteobacteria</taxon>
        <taxon>Lysobacterales</taxon>
        <taxon>Rhodanobacteraceae</taxon>
        <taxon>Dokdonella</taxon>
    </lineage>
</organism>
<comment type="caution">
    <text evidence="2">The sequence shown here is derived from an EMBL/GenBank/DDBJ whole genome shotgun (WGS) entry which is preliminary data.</text>
</comment>
<proteinExistence type="predicted"/>
<evidence type="ECO:0000256" key="1">
    <source>
        <dbReference type="SAM" id="Phobius"/>
    </source>
</evidence>
<feature type="transmembrane region" description="Helical" evidence="1">
    <location>
        <begin position="124"/>
        <end position="143"/>
    </location>
</feature>
<sequence>MALSPIREFGLKAVLWLPLAFVAWFWAAPLWVWPAMLIAKQVLLGHWGALFESVRLGGELLDASGRVVERAGYLVSLGTRVTVSVQGGMGVLEPTLNPMVYAWSLPLFGGLAMATPLSTGRRALQFAFALAVIWLGQAFGIVAESLKTLAFDAGPSGAAAIAQAGLDANAIALAYQFATLVLPAIVPVALWIGLNRAFIETLVGRGGEPRDRGRV</sequence>
<gene>
    <name evidence="2" type="ORF">FHW12_002690</name>
</gene>
<dbReference type="InterPro" id="IPR049823">
    <property type="entry name" value="XrtH_assoc"/>
</dbReference>
<dbReference type="EMBL" id="JACGXL010000004">
    <property type="protein sequence ID" value="MBA8888457.1"/>
    <property type="molecule type" value="Genomic_DNA"/>
</dbReference>
<name>A0A839EV61_9GAMM</name>
<evidence type="ECO:0000313" key="3">
    <source>
        <dbReference type="Proteomes" id="UP000550401"/>
    </source>
</evidence>
<keyword evidence="1" id="KW-0472">Membrane</keyword>
<dbReference type="AlphaFoldDB" id="A0A839EV61"/>
<feature type="transmembrane region" description="Helical" evidence="1">
    <location>
        <begin position="99"/>
        <end position="117"/>
    </location>
</feature>
<keyword evidence="1" id="KW-0812">Transmembrane</keyword>
<reference evidence="2 3" key="1">
    <citation type="submission" date="2020-07" db="EMBL/GenBank/DDBJ databases">
        <title>Genomic Encyclopedia of Type Strains, Phase IV (KMG-V): Genome sequencing to study the core and pangenomes of soil and plant-associated prokaryotes.</title>
        <authorList>
            <person name="Whitman W."/>
        </authorList>
    </citation>
    <scope>NUCLEOTIDE SEQUENCE [LARGE SCALE GENOMIC DNA]</scope>
    <source>
        <strain evidence="2 3">RH2WT43</strain>
    </source>
</reference>
<dbReference type="Proteomes" id="UP000550401">
    <property type="component" value="Unassembled WGS sequence"/>
</dbReference>
<keyword evidence="1" id="KW-1133">Transmembrane helix</keyword>
<feature type="transmembrane region" description="Helical" evidence="1">
    <location>
        <begin position="9"/>
        <end position="27"/>
    </location>
</feature>
<dbReference type="RefSeq" id="WP_182531507.1">
    <property type="nucleotide sequence ID" value="NZ_JACGXL010000004.1"/>
</dbReference>
<dbReference type="NCBIfam" id="NF041730">
    <property type="entry name" value="XrtH_assoc"/>
    <property type="match status" value="1"/>
</dbReference>
<accession>A0A839EV61</accession>
<feature type="transmembrane region" description="Helical" evidence="1">
    <location>
        <begin position="173"/>
        <end position="194"/>
    </location>
</feature>